<dbReference type="Pfam" id="PF16124">
    <property type="entry name" value="RecQ_Zn_bind"/>
    <property type="match status" value="1"/>
</dbReference>
<organism evidence="8 9">
    <name type="scientific">Habropoda laboriosa</name>
    <dbReference type="NCBI Taxonomy" id="597456"/>
    <lineage>
        <taxon>Eukaryota</taxon>
        <taxon>Metazoa</taxon>
        <taxon>Ecdysozoa</taxon>
        <taxon>Arthropoda</taxon>
        <taxon>Hexapoda</taxon>
        <taxon>Insecta</taxon>
        <taxon>Pterygota</taxon>
        <taxon>Neoptera</taxon>
        <taxon>Endopterygota</taxon>
        <taxon>Hymenoptera</taxon>
        <taxon>Apocrita</taxon>
        <taxon>Aculeata</taxon>
        <taxon>Apoidea</taxon>
        <taxon>Anthophila</taxon>
        <taxon>Apidae</taxon>
        <taxon>Habropoda</taxon>
    </lineage>
</organism>
<evidence type="ECO:0000313" key="9">
    <source>
        <dbReference type="Proteomes" id="UP000053825"/>
    </source>
</evidence>
<keyword evidence="9" id="KW-1185">Reference proteome</keyword>
<dbReference type="InterPro" id="IPR004589">
    <property type="entry name" value="DNA_helicase_ATP-dep_RecQ"/>
</dbReference>
<comment type="catalytic activity">
    <reaction evidence="5">
        <text>Couples ATP hydrolysis with the unwinding of duplex DNA by translocating in the 3'-5' direction.</text>
        <dbReference type="EC" id="5.6.2.4"/>
    </reaction>
</comment>
<dbReference type="PANTHER" id="PTHR13710:SF152">
    <property type="entry name" value="ATP-DEPENDENT DNA HELICASE Q5"/>
    <property type="match status" value="1"/>
</dbReference>
<dbReference type="GO" id="GO:0005524">
    <property type="term" value="F:ATP binding"/>
    <property type="evidence" value="ECO:0007669"/>
    <property type="project" value="UniProtKB-KW"/>
</dbReference>
<dbReference type="InterPro" id="IPR027417">
    <property type="entry name" value="P-loop_NTPase"/>
</dbReference>
<protein>
    <recommendedName>
        <fullName evidence="5">ATP-dependent DNA helicase</fullName>
        <ecNumber evidence="5">5.6.2.4</ecNumber>
    </recommendedName>
</protein>
<evidence type="ECO:0000256" key="5">
    <source>
        <dbReference type="RuleBase" id="RU364117"/>
    </source>
</evidence>
<dbReference type="AlphaFoldDB" id="A0A0L7QQQ9"/>
<dbReference type="EMBL" id="KQ414785">
    <property type="protein sequence ID" value="KOC60962.1"/>
    <property type="molecule type" value="Genomic_DNA"/>
</dbReference>
<comment type="subcellular location">
    <subcellularLocation>
        <location evidence="5">Nucleus</location>
    </subcellularLocation>
</comment>
<dbReference type="InterPro" id="IPR011545">
    <property type="entry name" value="DEAD/DEAH_box_helicase_dom"/>
</dbReference>
<dbReference type="PANTHER" id="PTHR13710">
    <property type="entry name" value="DNA HELICASE RECQ FAMILY MEMBER"/>
    <property type="match status" value="1"/>
</dbReference>
<dbReference type="Proteomes" id="UP000053825">
    <property type="component" value="Unassembled WGS sequence"/>
</dbReference>
<comment type="catalytic activity">
    <reaction evidence="4 5">
        <text>ATP + H2O = ADP + phosphate + H(+)</text>
        <dbReference type="Rhea" id="RHEA:13065"/>
        <dbReference type="ChEBI" id="CHEBI:15377"/>
        <dbReference type="ChEBI" id="CHEBI:15378"/>
        <dbReference type="ChEBI" id="CHEBI:30616"/>
        <dbReference type="ChEBI" id="CHEBI:43474"/>
        <dbReference type="ChEBI" id="CHEBI:456216"/>
    </reaction>
</comment>
<evidence type="ECO:0000256" key="2">
    <source>
        <dbReference type="ARBA" id="ARBA00022801"/>
    </source>
</evidence>
<gene>
    <name evidence="8" type="ORF">WH47_07139</name>
</gene>
<dbReference type="GO" id="GO:0009378">
    <property type="term" value="F:four-way junction helicase activity"/>
    <property type="evidence" value="ECO:0007669"/>
    <property type="project" value="TreeGrafter"/>
</dbReference>
<dbReference type="GO" id="GO:0003676">
    <property type="term" value="F:nucleic acid binding"/>
    <property type="evidence" value="ECO:0007669"/>
    <property type="project" value="InterPro"/>
</dbReference>
<dbReference type="GO" id="GO:0016887">
    <property type="term" value="F:ATP hydrolysis activity"/>
    <property type="evidence" value="ECO:0007669"/>
    <property type="project" value="RHEA"/>
</dbReference>
<name>A0A0L7QQQ9_9HYME</name>
<evidence type="ECO:0000256" key="4">
    <source>
        <dbReference type="ARBA" id="ARBA00049360"/>
    </source>
</evidence>
<evidence type="ECO:0000256" key="1">
    <source>
        <dbReference type="ARBA" id="ARBA00005446"/>
    </source>
</evidence>
<accession>A0A0L7QQQ9</accession>
<dbReference type="Pfam" id="PF00270">
    <property type="entry name" value="DEAD"/>
    <property type="match status" value="1"/>
</dbReference>
<feature type="domain" description="Helicase ATP-binding" evidence="7">
    <location>
        <begin position="31"/>
        <end position="206"/>
    </location>
</feature>
<dbReference type="InterPro" id="IPR014001">
    <property type="entry name" value="Helicase_ATP-bd"/>
</dbReference>
<keyword evidence="5" id="KW-0067">ATP-binding</keyword>
<dbReference type="EC" id="5.6.2.4" evidence="5"/>
<evidence type="ECO:0000259" key="7">
    <source>
        <dbReference type="PROSITE" id="PS51192"/>
    </source>
</evidence>
<dbReference type="SUPFAM" id="SSF52540">
    <property type="entry name" value="P-loop containing nucleoside triphosphate hydrolases"/>
    <property type="match status" value="2"/>
</dbReference>
<dbReference type="GO" id="GO:0005634">
    <property type="term" value="C:nucleus"/>
    <property type="evidence" value="ECO:0007669"/>
    <property type="project" value="UniProtKB-SubCell"/>
</dbReference>
<keyword evidence="3 5" id="KW-0347">Helicase</keyword>
<keyword evidence="2 5" id="KW-0378">Hydrolase</keyword>
<reference evidence="8 9" key="1">
    <citation type="submission" date="2015-07" db="EMBL/GenBank/DDBJ databases">
        <title>The genome of Habropoda laboriosa.</title>
        <authorList>
            <person name="Pan H."/>
            <person name="Kapheim K."/>
        </authorList>
    </citation>
    <scope>NUCLEOTIDE SEQUENCE [LARGE SCALE GENOMIC DNA]</scope>
    <source>
        <strain evidence="8">0110345459</strain>
    </source>
</reference>
<dbReference type="GO" id="GO:0000724">
    <property type="term" value="P:double-strand break repair via homologous recombination"/>
    <property type="evidence" value="ECO:0007669"/>
    <property type="project" value="TreeGrafter"/>
</dbReference>
<proteinExistence type="inferred from homology"/>
<dbReference type="Gene3D" id="3.40.50.300">
    <property type="entry name" value="P-loop containing nucleotide triphosphate hydrolases"/>
    <property type="match status" value="2"/>
</dbReference>
<dbReference type="InterPro" id="IPR032284">
    <property type="entry name" value="RecQ_Zn-bd"/>
</dbReference>
<evidence type="ECO:0000256" key="3">
    <source>
        <dbReference type="ARBA" id="ARBA00022806"/>
    </source>
</evidence>
<feature type="region of interest" description="Disordered" evidence="6">
    <location>
        <begin position="650"/>
        <end position="683"/>
    </location>
</feature>
<sequence length="726" mass="83834">MSDEDVSVMNALKSVFGYEKFKNDIQKQAIVSICKGSKDVCISMPPGFGRSLCFQLPIFLSEGKVALIFSPKLSLIKKEIDFLRTKQINACVLHKRIAIGERNNILNDLTSNSPKIILLYATPDMAVITYFQKLISTLKEHKLLAYIVFNEAHCLSQWGYEYTSCYKRINTFVKIYGYVPRIAVTTTVTYKVIEDICTLLTLKTPRVFKIPVQQINVHHDIWFLDILSHPFDHLKNFIVQVLGFLGSSTHKMHKGFGIIYCREEVTVELLKNKLNTLGIPTLACHYKLNDRKRRNIENKWISGEAYVIITTYDYGFIHKKSIRCIIYWTVPENIAKYYRECAQTHADNGRAYCRIYFSMKEYSSVKLVIENHREMNDVEHIQKRLNEYDKIVSYCLSVKCRHVMISKYFGRIIPFCKTNCDVCENEETVHIRTLKFITYSESVEGIKYNISDVNEDLKEEQLELNAKEESEDTSGKECKKSEILSKKIAVDEDGHIQWIKQFNDKLLLRNRQKRPFIESSSLRVQSAENCFQTSIEDTVKCATDNSVEIRKSKLAITQSLVDKCSSDKETISLKLTEKKILKCSTEGIINTEASNNEDVRRNESKLFSDDGKIEVDKREDSITGRESRRAVAIEAKRSDKKPSKRFVTVDTNPEKFKSKRRKLDPENKPTTGTGINRDAGNVSDSYVEHIKDDANGNASRDRVMIEYLMNKYQLNRDSITLEVRRK</sequence>
<dbReference type="OrthoDB" id="10261556at2759"/>
<evidence type="ECO:0000313" key="8">
    <source>
        <dbReference type="EMBL" id="KOC60962.1"/>
    </source>
</evidence>
<dbReference type="SMART" id="SM00487">
    <property type="entry name" value="DEXDc"/>
    <property type="match status" value="1"/>
</dbReference>
<dbReference type="STRING" id="597456.A0A0L7QQQ9"/>
<dbReference type="GO" id="GO:0005737">
    <property type="term" value="C:cytoplasm"/>
    <property type="evidence" value="ECO:0007669"/>
    <property type="project" value="TreeGrafter"/>
</dbReference>
<keyword evidence="5" id="KW-0539">Nucleus</keyword>
<evidence type="ECO:0000256" key="6">
    <source>
        <dbReference type="SAM" id="MobiDB-lite"/>
    </source>
</evidence>
<dbReference type="GO" id="GO:0043138">
    <property type="term" value="F:3'-5' DNA helicase activity"/>
    <property type="evidence" value="ECO:0007669"/>
    <property type="project" value="UniProtKB-EC"/>
</dbReference>
<dbReference type="PROSITE" id="PS51192">
    <property type="entry name" value="HELICASE_ATP_BIND_1"/>
    <property type="match status" value="1"/>
</dbReference>
<dbReference type="GO" id="GO:0005694">
    <property type="term" value="C:chromosome"/>
    <property type="evidence" value="ECO:0007669"/>
    <property type="project" value="TreeGrafter"/>
</dbReference>
<dbReference type="NCBIfam" id="TIGR00614">
    <property type="entry name" value="recQ_fam"/>
    <property type="match status" value="1"/>
</dbReference>
<keyword evidence="5" id="KW-0547">Nucleotide-binding</keyword>
<comment type="similarity">
    <text evidence="1 5">Belongs to the helicase family. RecQ subfamily.</text>
</comment>